<evidence type="ECO:0000259" key="6">
    <source>
        <dbReference type="SMART" id="SM00499"/>
    </source>
</evidence>
<sequence length="187" mass="19960">MSEEEKETCVKAVGWGSSDQLPASPLLLCGRAIGLCGRPRGVRKPAGGSVAVPDLRGGQREGPTPDCCKGLQEVVAQSFKCLCVLVKDRDEPALGFKFNVTRALFLPSMCQVPANVTDCPRLLNLPANSADAQVFEQFGRQLKNISNNNTATDDGKGHSTSNGARSKMRILNATAGIIAWMLYLLLG</sequence>
<keyword evidence="3" id="KW-1015">Disulfide bond</keyword>
<gene>
    <name evidence="7" type="ORF">CB5_LOCUS1582</name>
</gene>
<keyword evidence="4" id="KW-0325">Glycoprotein</keyword>
<name>A0A6V7NIF6_ANACO</name>
<dbReference type="SMART" id="SM00499">
    <property type="entry name" value="AAI"/>
    <property type="match status" value="1"/>
</dbReference>
<dbReference type="InterPro" id="IPR036312">
    <property type="entry name" value="Bifun_inhib/LTP/seed_sf"/>
</dbReference>
<feature type="transmembrane region" description="Helical" evidence="5">
    <location>
        <begin position="170"/>
        <end position="186"/>
    </location>
</feature>
<protein>
    <recommendedName>
        <fullName evidence="6">Bifunctional inhibitor/plant lipid transfer protein/seed storage helical domain-containing protein</fullName>
    </recommendedName>
</protein>
<dbReference type="Pfam" id="PF14368">
    <property type="entry name" value="LTP_2"/>
    <property type="match status" value="1"/>
</dbReference>
<dbReference type="Gene3D" id="1.10.110.10">
    <property type="entry name" value="Plant lipid-transfer and hydrophobic proteins"/>
    <property type="match status" value="1"/>
</dbReference>
<evidence type="ECO:0000313" key="7">
    <source>
        <dbReference type="EMBL" id="CAD1818371.1"/>
    </source>
</evidence>
<organism evidence="7">
    <name type="scientific">Ananas comosus var. bracteatus</name>
    <name type="common">red pineapple</name>
    <dbReference type="NCBI Taxonomy" id="296719"/>
    <lineage>
        <taxon>Eukaryota</taxon>
        <taxon>Viridiplantae</taxon>
        <taxon>Streptophyta</taxon>
        <taxon>Embryophyta</taxon>
        <taxon>Tracheophyta</taxon>
        <taxon>Spermatophyta</taxon>
        <taxon>Magnoliopsida</taxon>
        <taxon>Liliopsida</taxon>
        <taxon>Poales</taxon>
        <taxon>Bromeliaceae</taxon>
        <taxon>Bromelioideae</taxon>
        <taxon>Ananas</taxon>
    </lineage>
</organism>
<dbReference type="AlphaFoldDB" id="A0A6V7NIF6"/>
<keyword evidence="2" id="KW-0732">Signal</keyword>
<dbReference type="EMBL" id="LR862139">
    <property type="protein sequence ID" value="CAD1818371.1"/>
    <property type="molecule type" value="Genomic_DNA"/>
</dbReference>
<dbReference type="CDD" id="cd00010">
    <property type="entry name" value="AAI_LTSS"/>
    <property type="match status" value="1"/>
</dbReference>
<evidence type="ECO:0000256" key="3">
    <source>
        <dbReference type="ARBA" id="ARBA00023157"/>
    </source>
</evidence>
<evidence type="ECO:0000256" key="4">
    <source>
        <dbReference type="ARBA" id="ARBA00023180"/>
    </source>
</evidence>
<proteinExistence type="inferred from homology"/>
<accession>A0A6V7NIF6</accession>
<keyword evidence="5" id="KW-1133">Transmembrane helix</keyword>
<evidence type="ECO:0000256" key="1">
    <source>
        <dbReference type="ARBA" id="ARBA00009748"/>
    </source>
</evidence>
<evidence type="ECO:0000256" key="2">
    <source>
        <dbReference type="ARBA" id="ARBA00022729"/>
    </source>
</evidence>
<keyword evidence="5" id="KW-0472">Membrane</keyword>
<reference evidence="7" key="1">
    <citation type="submission" date="2020-07" db="EMBL/GenBank/DDBJ databases">
        <authorList>
            <person name="Lin J."/>
        </authorList>
    </citation>
    <scope>NUCLEOTIDE SEQUENCE</scope>
</reference>
<dbReference type="PANTHER" id="PTHR33044">
    <property type="entry name" value="BIFUNCTIONAL INHIBITOR/LIPID-TRANSFER PROTEIN/SEED STORAGE 2S ALBUMIN SUPERFAMILY PROTEIN-RELATED"/>
    <property type="match status" value="1"/>
</dbReference>
<comment type="similarity">
    <text evidence="1">Belongs to the plant LTP family.</text>
</comment>
<feature type="domain" description="Bifunctional inhibitor/plant lipid transfer protein/seed storage helical" evidence="6">
    <location>
        <begin position="29"/>
        <end position="119"/>
    </location>
</feature>
<keyword evidence="5" id="KW-0812">Transmembrane</keyword>
<dbReference type="InterPro" id="IPR043325">
    <property type="entry name" value="LTSS"/>
</dbReference>
<evidence type="ECO:0000256" key="5">
    <source>
        <dbReference type="SAM" id="Phobius"/>
    </source>
</evidence>
<dbReference type="InterPro" id="IPR016140">
    <property type="entry name" value="Bifunc_inhib/LTP/seed_store"/>
</dbReference>
<dbReference type="SUPFAM" id="SSF47699">
    <property type="entry name" value="Bifunctional inhibitor/lipid-transfer protein/seed storage 2S albumin"/>
    <property type="match status" value="1"/>
</dbReference>